<proteinExistence type="predicted"/>
<keyword evidence="3" id="KW-1185">Reference proteome</keyword>
<evidence type="ECO:0000313" key="2">
    <source>
        <dbReference type="EMBL" id="KXG23645.1"/>
    </source>
</evidence>
<dbReference type="Gramene" id="KXG23645">
    <property type="protein sequence ID" value="KXG23645"/>
    <property type="gene ID" value="SORBI_3008G121600"/>
</dbReference>
<accession>A0A1B6PDN5</accession>
<keyword evidence="1" id="KW-0472">Membrane</keyword>
<name>A0A1B6PDN5_SORBI</name>
<feature type="transmembrane region" description="Helical" evidence="1">
    <location>
        <begin position="50"/>
        <end position="73"/>
    </location>
</feature>
<keyword evidence="1" id="KW-0812">Transmembrane</keyword>
<keyword evidence="1" id="KW-1133">Transmembrane helix</keyword>
<dbReference type="Proteomes" id="UP000000768">
    <property type="component" value="Chromosome 8"/>
</dbReference>
<protein>
    <submittedName>
        <fullName evidence="2">Uncharacterized protein</fullName>
    </submittedName>
</protein>
<sequence>MNTKEGRFTQEAAQVFDGILRSGVKNLILVNTTSWAGDVSNGRVRYLKRICGILCGNCKFIAVGTLQILLHYFRSNSGQLS</sequence>
<dbReference type="EMBL" id="CM000767">
    <property type="protein sequence ID" value="KXG23645.1"/>
    <property type="molecule type" value="Genomic_DNA"/>
</dbReference>
<gene>
    <name evidence="2" type="ORF">SORBI_3008G121600</name>
</gene>
<evidence type="ECO:0000313" key="3">
    <source>
        <dbReference type="Proteomes" id="UP000000768"/>
    </source>
</evidence>
<organism evidence="2 3">
    <name type="scientific">Sorghum bicolor</name>
    <name type="common">Sorghum</name>
    <name type="synonym">Sorghum vulgare</name>
    <dbReference type="NCBI Taxonomy" id="4558"/>
    <lineage>
        <taxon>Eukaryota</taxon>
        <taxon>Viridiplantae</taxon>
        <taxon>Streptophyta</taxon>
        <taxon>Embryophyta</taxon>
        <taxon>Tracheophyta</taxon>
        <taxon>Spermatophyta</taxon>
        <taxon>Magnoliopsida</taxon>
        <taxon>Liliopsida</taxon>
        <taxon>Poales</taxon>
        <taxon>Poaceae</taxon>
        <taxon>PACMAD clade</taxon>
        <taxon>Panicoideae</taxon>
        <taxon>Andropogonodae</taxon>
        <taxon>Andropogoneae</taxon>
        <taxon>Sorghinae</taxon>
        <taxon>Sorghum</taxon>
    </lineage>
</organism>
<reference evidence="2 3" key="1">
    <citation type="journal article" date="2009" name="Nature">
        <title>The Sorghum bicolor genome and the diversification of grasses.</title>
        <authorList>
            <person name="Paterson A.H."/>
            <person name="Bowers J.E."/>
            <person name="Bruggmann R."/>
            <person name="Dubchak I."/>
            <person name="Grimwood J."/>
            <person name="Gundlach H."/>
            <person name="Haberer G."/>
            <person name="Hellsten U."/>
            <person name="Mitros T."/>
            <person name="Poliakov A."/>
            <person name="Schmutz J."/>
            <person name="Spannagl M."/>
            <person name="Tang H."/>
            <person name="Wang X."/>
            <person name="Wicker T."/>
            <person name="Bharti A.K."/>
            <person name="Chapman J."/>
            <person name="Feltus F.A."/>
            <person name="Gowik U."/>
            <person name="Grigoriev I.V."/>
            <person name="Lyons E."/>
            <person name="Maher C.A."/>
            <person name="Martis M."/>
            <person name="Narechania A."/>
            <person name="Otillar R.P."/>
            <person name="Penning B.W."/>
            <person name="Salamov A.A."/>
            <person name="Wang Y."/>
            <person name="Zhang L."/>
            <person name="Carpita N.C."/>
            <person name="Freeling M."/>
            <person name="Gingle A.R."/>
            <person name="Hash C.T."/>
            <person name="Keller B."/>
            <person name="Klein P."/>
            <person name="Kresovich S."/>
            <person name="McCann M.C."/>
            <person name="Ming R."/>
            <person name="Peterson D.G."/>
            <person name="Mehboob-ur-Rahman"/>
            <person name="Ware D."/>
            <person name="Westhoff P."/>
            <person name="Mayer K.F."/>
            <person name="Messing J."/>
            <person name="Rokhsar D.S."/>
        </authorList>
    </citation>
    <scope>NUCLEOTIDE SEQUENCE [LARGE SCALE GENOMIC DNA]</scope>
    <source>
        <strain evidence="3">cv. BTx623</strain>
    </source>
</reference>
<evidence type="ECO:0000256" key="1">
    <source>
        <dbReference type="SAM" id="Phobius"/>
    </source>
</evidence>
<dbReference type="InParanoid" id="A0A1B6PDN5"/>
<dbReference type="AlphaFoldDB" id="A0A1B6PDN5"/>
<reference evidence="3" key="2">
    <citation type="journal article" date="2018" name="Plant J.">
        <title>The Sorghum bicolor reference genome: improved assembly, gene annotations, a transcriptome atlas, and signatures of genome organization.</title>
        <authorList>
            <person name="McCormick R.F."/>
            <person name="Truong S.K."/>
            <person name="Sreedasyam A."/>
            <person name="Jenkins J."/>
            <person name="Shu S."/>
            <person name="Sims D."/>
            <person name="Kennedy M."/>
            <person name="Amirebrahimi M."/>
            <person name="Weers B.D."/>
            <person name="McKinley B."/>
            <person name="Mattison A."/>
            <person name="Morishige D.T."/>
            <person name="Grimwood J."/>
            <person name="Schmutz J."/>
            <person name="Mullet J.E."/>
        </authorList>
    </citation>
    <scope>NUCLEOTIDE SEQUENCE [LARGE SCALE GENOMIC DNA]</scope>
    <source>
        <strain evidence="3">cv. BTx623</strain>
    </source>
</reference>